<dbReference type="InterPro" id="IPR009057">
    <property type="entry name" value="Homeodomain-like_sf"/>
</dbReference>
<accession>A0ABR7Z298</accession>
<dbReference type="InterPro" id="IPR032687">
    <property type="entry name" value="AraC-type_N"/>
</dbReference>
<proteinExistence type="predicted"/>
<dbReference type="Pfam" id="PF12833">
    <property type="entry name" value="HTH_18"/>
    <property type="match status" value="1"/>
</dbReference>
<name>A0ABR7Z298_9PSED</name>
<sequence>MVDKDTISLHLVHEALRQAVPAAHWPRWLQHAGIAADAARVPAAKYAQLWQALAARFDDEFFGMDPRRLRQGSLAFFCQGALTQPTVEAAMAHSCRFMSLMLERLAPRLERHGSVAALLIDEVGAPARPFACFTLWLLLHGALCWFAGQRVPVLAVQLRGPAPAYLDDYRTLFGDNLAFDQPRSRLLFAAQCLALPMRRSEQELAVFLDQAPGNLLVKYRDPGSLARQVRGLLRQCAPADWPGAEAVARQLGLSVATLRRRLAEQGESFQRLKDHERQALALSQLADAGLALETVAARLGFADSRSFYRAFRKWFGASPGHYRQLAQAATGQTAQRL</sequence>
<dbReference type="SUPFAM" id="SSF46689">
    <property type="entry name" value="Homeodomain-like"/>
    <property type="match status" value="1"/>
</dbReference>
<keyword evidence="6" id="KW-1185">Reference proteome</keyword>
<dbReference type="InterPro" id="IPR018060">
    <property type="entry name" value="HTH_AraC"/>
</dbReference>
<protein>
    <submittedName>
        <fullName evidence="5">AraC family transcriptional regulator</fullName>
    </submittedName>
</protein>
<comment type="caution">
    <text evidence="5">The sequence shown here is derived from an EMBL/GenBank/DDBJ whole genome shotgun (WGS) entry which is preliminary data.</text>
</comment>
<dbReference type="Pfam" id="PF12625">
    <property type="entry name" value="Arabinose_bd"/>
    <property type="match status" value="1"/>
</dbReference>
<keyword evidence="2" id="KW-0238">DNA-binding</keyword>
<gene>
    <name evidence="5" type="ORF">HAQ05_12980</name>
</gene>
<evidence type="ECO:0000256" key="2">
    <source>
        <dbReference type="ARBA" id="ARBA00023125"/>
    </source>
</evidence>
<feature type="domain" description="HTH araC/xylS-type" evidence="4">
    <location>
        <begin position="227"/>
        <end position="325"/>
    </location>
</feature>
<dbReference type="InterPro" id="IPR018062">
    <property type="entry name" value="HTH_AraC-typ_CS"/>
</dbReference>
<evidence type="ECO:0000256" key="3">
    <source>
        <dbReference type="ARBA" id="ARBA00023163"/>
    </source>
</evidence>
<dbReference type="PROSITE" id="PS01124">
    <property type="entry name" value="HTH_ARAC_FAMILY_2"/>
    <property type="match status" value="1"/>
</dbReference>
<dbReference type="RefSeq" id="WP_190421180.1">
    <property type="nucleotide sequence ID" value="NZ_JAAOCA010000014.1"/>
</dbReference>
<dbReference type="Gene3D" id="1.10.10.60">
    <property type="entry name" value="Homeodomain-like"/>
    <property type="match status" value="1"/>
</dbReference>
<dbReference type="PANTHER" id="PTHR47894:SF1">
    <property type="entry name" value="HTH-TYPE TRANSCRIPTIONAL REGULATOR VQSM"/>
    <property type="match status" value="1"/>
</dbReference>
<dbReference type="PROSITE" id="PS00041">
    <property type="entry name" value="HTH_ARAC_FAMILY_1"/>
    <property type="match status" value="1"/>
</dbReference>
<keyword evidence="1" id="KW-0805">Transcription regulation</keyword>
<evidence type="ECO:0000313" key="5">
    <source>
        <dbReference type="EMBL" id="MBD1599614.1"/>
    </source>
</evidence>
<dbReference type="Proteomes" id="UP000805841">
    <property type="component" value="Unassembled WGS sequence"/>
</dbReference>
<dbReference type="InterPro" id="IPR020449">
    <property type="entry name" value="Tscrpt_reg_AraC-type_HTH"/>
</dbReference>
<dbReference type="PRINTS" id="PR00032">
    <property type="entry name" value="HTHARAC"/>
</dbReference>
<evidence type="ECO:0000256" key="1">
    <source>
        <dbReference type="ARBA" id="ARBA00023015"/>
    </source>
</evidence>
<evidence type="ECO:0000313" key="6">
    <source>
        <dbReference type="Proteomes" id="UP000805841"/>
    </source>
</evidence>
<organism evidence="5 6">
    <name type="scientific">Pseudomonas typographi</name>
    <dbReference type="NCBI Taxonomy" id="2715964"/>
    <lineage>
        <taxon>Bacteria</taxon>
        <taxon>Pseudomonadati</taxon>
        <taxon>Pseudomonadota</taxon>
        <taxon>Gammaproteobacteria</taxon>
        <taxon>Pseudomonadales</taxon>
        <taxon>Pseudomonadaceae</taxon>
        <taxon>Pseudomonas</taxon>
    </lineage>
</organism>
<dbReference type="SMART" id="SM00342">
    <property type="entry name" value="HTH_ARAC"/>
    <property type="match status" value="1"/>
</dbReference>
<dbReference type="PANTHER" id="PTHR47894">
    <property type="entry name" value="HTH-TYPE TRANSCRIPTIONAL REGULATOR GADX"/>
    <property type="match status" value="1"/>
</dbReference>
<evidence type="ECO:0000259" key="4">
    <source>
        <dbReference type="PROSITE" id="PS01124"/>
    </source>
</evidence>
<reference evidence="5 6" key="1">
    <citation type="journal article" date="2020" name="Insects">
        <title>Bacteria Belonging to Pseudomonas typographi sp. nov. from the Bark Beetle Ips typographus Have Genomic Potential to Aid in the Host Ecology.</title>
        <authorList>
            <person name="Peral-Aranega E."/>
            <person name="Saati-Santamaria Z."/>
            <person name="Kolarik M."/>
            <person name="Rivas R."/>
            <person name="Garcia-Fraile P."/>
        </authorList>
    </citation>
    <scope>NUCLEOTIDE SEQUENCE [LARGE SCALE GENOMIC DNA]</scope>
    <source>
        <strain evidence="5 6">CA3A</strain>
    </source>
</reference>
<keyword evidence="3" id="KW-0804">Transcription</keyword>
<dbReference type="EMBL" id="JAAOCA010000014">
    <property type="protein sequence ID" value="MBD1599614.1"/>
    <property type="molecule type" value="Genomic_DNA"/>
</dbReference>